<keyword evidence="3" id="KW-0812">Transmembrane</keyword>
<dbReference type="EMBL" id="CM010721">
    <property type="protein sequence ID" value="RZC68070.1"/>
    <property type="molecule type" value="Genomic_DNA"/>
</dbReference>
<proteinExistence type="predicted"/>
<dbReference type="Gramene" id="RZC68070">
    <property type="protein sequence ID" value="RZC68070"/>
    <property type="gene ID" value="C5167_031325"/>
</dbReference>
<name>A0A4Y7K6V6_PAPSO</name>
<gene>
    <name evidence="5" type="ORF">C5167_031325</name>
</gene>
<evidence type="ECO:0000256" key="1">
    <source>
        <dbReference type="SAM" id="Coils"/>
    </source>
</evidence>
<dbReference type="PANTHER" id="PTHR34537">
    <property type="entry name" value="OS08G0459300 PROTEIN"/>
    <property type="match status" value="1"/>
</dbReference>
<dbReference type="AlphaFoldDB" id="A0A4Y7K6V6"/>
<dbReference type="PANTHER" id="PTHR34537:SF1">
    <property type="entry name" value="OS08G0459300 PROTEIN"/>
    <property type="match status" value="1"/>
</dbReference>
<accession>A0A4Y7K6V6</accession>
<evidence type="ECO:0000313" key="6">
    <source>
        <dbReference type="Proteomes" id="UP000316621"/>
    </source>
</evidence>
<dbReference type="Proteomes" id="UP000316621">
    <property type="component" value="Chromosome 7"/>
</dbReference>
<feature type="region of interest" description="Disordered" evidence="2">
    <location>
        <begin position="326"/>
        <end position="348"/>
    </location>
</feature>
<keyword evidence="1" id="KW-0175">Coiled coil</keyword>
<feature type="domain" description="DUF1985" evidence="4">
    <location>
        <begin position="91"/>
        <end position="216"/>
    </location>
</feature>
<feature type="compositionally biased region" description="Acidic residues" evidence="2">
    <location>
        <begin position="330"/>
        <end position="343"/>
    </location>
</feature>
<evidence type="ECO:0000313" key="5">
    <source>
        <dbReference type="EMBL" id="RZC68070.1"/>
    </source>
</evidence>
<dbReference type="InterPro" id="IPR015410">
    <property type="entry name" value="DUF1985"/>
</dbReference>
<evidence type="ECO:0000256" key="2">
    <source>
        <dbReference type="SAM" id="MobiDB-lite"/>
    </source>
</evidence>
<keyword evidence="3" id="KW-1133">Transmembrane helix</keyword>
<protein>
    <recommendedName>
        <fullName evidence="4">DUF1985 domain-containing protein</fullName>
    </recommendedName>
</protein>
<evidence type="ECO:0000259" key="4">
    <source>
        <dbReference type="Pfam" id="PF09331"/>
    </source>
</evidence>
<keyword evidence="3" id="KW-0472">Membrane</keyword>
<feature type="transmembrane region" description="Helical" evidence="3">
    <location>
        <begin position="637"/>
        <end position="654"/>
    </location>
</feature>
<evidence type="ECO:0000256" key="3">
    <source>
        <dbReference type="SAM" id="Phobius"/>
    </source>
</evidence>
<feature type="coiled-coil region" evidence="1">
    <location>
        <begin position="371"/>
        <end position="398"/>
    </location>
</feature>
<feature type="transmembrane region" description="Helical" evidence="3">
    <location>
        <begin position="441"/>
        <end position="460"/>
    </location>
</feature>
<reference evidence="5 6" key="1">
    <citation type="journal article" date="2018" name="Science">
        <title>The opium poppy genome and morphinan production.</title>
        <authorList>
            <person name="Guo L."/>
            <person name="Winzer T."/>
            <person name="Yang X."/>
            <person name="Li Y."/>
            <person name="Ning Z."/>
            <person name="He Z."/>
            <person name="Teodor R."/>
            <person name="Lu Y."/>
            <person name="Bowser T.A."/>
            <person name="Graham I.A."/>
            <person name="Ye K."/>
        </authorList>
    </citation>
    <scope>NUCLEOTIDE SEQUENCE [LARGE SCALE GENOMIC DNA]</scope>
    <source>
        <strain evidence="6">cv. HN1</strain>
        <tissue evidence="5">Leaves</tissue>
    </source>
</reference>
<sequence length="655" mass="73771">MSSRNPTSPNRMAVFSTPSLKIKENMHFQATVTCLSQMKTIKVIKEKLNAKQMEKFRDTCFGHLMCMPKLKFCGNVVHSLLLRELGGPCLNDEAMQFLVGGHVIQFSAQDFSLVTGLSLKTRPNIEKDPLFLSHRLRHKYFSGSKSISMYTLEETFINCEHEDDTVKLALVYLLEFFLLGKDKKTYIDLRFLQIVDDLDEFNMYPWGLVSYERTFSSLAIALRRRAEKFKEKQRTNPNHWHETYSLRGFPFAFQVWAYENIPKLGEAFAQRIDPVNCFPPILRWTCETAPSYVAIQTEVFNCSNLDVLSPVPISYKKPQRYCNVKLEKRDEDDESDPMEELEDNSDHHDTFAEEAYEEEYDQKPSKRLKANKNASSEINELREELKEVRQMLGMREMEIIELKELVTTQQQTLYSHMLESRTEFRKLRAGKRGGRGRGSTVMAMATWVLLASLFLVSVSADSKNNTANELVSVLNSNRTGHKASLLADNQGLACIALQYIKAYQGKCEDVDNKKPLDSDIADTFAPSCGVQASTLTPITGRLIGCQSKYISAPEAFSTLLVPSSKGLDILYNKNHTQVGAAVKGTDGGSPYFWCVLFSNGKSNSSFLVDGGQIKDQGPGCFSGTSDDCSNANGSHRVLWLHVIGSLAAAVYALGF</sequence>
<dbReference type="Pfam" id="PF09331">
    <property type="entry name" value="DUF1985"/>
    <property type="match status" value="1"/>
</dbReference>
<keyword evidence="6" id="KW-1185">Reference proteome</keyword>
<organism evidence="5 6">
    <name type="scientific">Papaver somniferum</name>
    <name type="common">Opium poppy</name>
    <dbReference type="NCBI Taxonomy" id="3469"/>
    <lineage>
        <taxon>Eukaryota</taxon>
        <taxon>Viridiplantae</taxon>
        <taxon>Streptophyta</taxon>
        <taxon>Embryophyta</taxon>
        <taxon>Tracheophyta</taxon>
        <taxon>Spermatophyta</taxon>
        <taxon>Magnoliopsida</taxon>
        <taxon>Ranunculales</taxon>
        <taxon>Papaveraceae</taxon>
        <taxon>Papaveroideae</taxon>
        <taxon>Papaver</taxon>
    </lineage>
</organism>